<sequence>MYLKTIGVCLTTILGSALCQIQASEFDQYLQSKQIIDAQFKIQQPKELDELLSVLSAEDSKTLPLEIDNNTIIEQLNLSSQKTELTGMIITPDFAQFEQDLGSKEVQKLIKKNLIQNCPIFFEHEYQKRNPYLVEFDLSSEKNHYKLELKQKDCGI</sequence>
<dbReference type="OrthoDB" id="6705327at2"/>
<protein>
    <submittedName>
        <fullName evidence="1">Uncharacterized protein</fullName>
    </submittedName>
</protein>
<evidence type="ECO:0000313" key="2">
    <source>
        <dbReference type="Proteomes" id="UP000282388"/>
    </source>
</evidence>
<gene>
    <name evidence="1" type="ORF">D7V32_09650</name>
</gene>
<keyword evidence="2" id="KW-1185">Reference proteome</keyword>
<dbReference type="AlphaFoldDB" id="A0A3A8E9Y0"/>
<evidence type="ECO:0000313" key="1">
    <source>
        <dbReference type="EMBL" id="RKG30918.1"/>
    </source>
</evidence>
<dbReference type="RefSeq" id="WP_120402678.1">
    <property type="nucleotide sequence ID" value="NZ_RAXV01000019.1"/>
</dbReference>
<proteinExistence type="predicted"/>
<accession>A0A3A8E9Y0</accession>
<name>A0A3A8E9Y0_9GAMM</name>
<comment type="caution">
    <text evidence="1">The sequence shown here is derived from an EMBL/GenBank/DDBJ whole genome shotgun (WGS) entry which is preliminary data.</text>
</comment>
<organism evidence="1 2">
    <name type="scientific">Acinetobacter tianfuensis</name>
    <dbReference type="NCBI Taxonomy" id="2419603"/>
    <lineage>
        <taxon>Bacteria</taxon>
        <taxon>Pseudomonadati</taxon>
        <taxon>Pseudomonadota</taxon>
        <taxon>Gammaproteobacteria</taxon>
        <taxon>Moraxellales</taxon>
        <taxon>Moraxellaceae</taxon>
        <taxon>Acinetobacter</taxon>
    </lineage>
</organism>
<reference evidence="1 2" key="1">
    <citation type="submission" date="2018-09" db="EMBL/GenBank/DDBJ databases">
        <title>The draft genome of Acinetobacter spp. strains.</title>
        <authorList>
            <person name="Qin J."/>
            <person name="Feng Y."/>
            <person name="Zong Z."/>
        </authorList>
    </citation>
    <scope>NUCLEOTIDE SEQUENCE [LARGE SCALE GENOMIC DNA]</scope>
    <source>
        <strain evidence="1 2">WCHAc060012</strain>
    </source>
</reference>
<dbReference type="EMBL" id="RAXV01000019">
    <property type="protein sequence ID" value="RKG30918.1"/>
    <property type="molecule type" value="Genomic_DNA"/>
</dbReference>
<dbReference type="Proteomes" id="UP000282388">
    <property type="component" value="Unassembled WGS sequence"/>
</dbReference>